<dbReference type="AlphaFoldDB" id="A0A3R7NA42"/>
<dbReference type="OrthoDB" id="5585231at2759"/>
<proteinExistence type="predicted"/>
<gene>
    <name evidence="2" type="ORF">C7M84_025384</name>
</gene>
<accession>A0A3R7NA42</accession>
<sequence>MWMGWSTADRLTHVPLTPSIPKLTRISIPKPSIHSLSLDSPASSLAHREALERRGIDVSNVQVFAEGSRTPLYLNTDTYLLGGKTIRVRARDESRSPVRSRSAGTPGSQQPIRKTSGSHRSGQGRFLWGGASTEDCSPLGGEERFNGTPTSHDGSLKAAKSNKQNNRWSSIFPSNSKDSLESHPAPRRLPEGKGTLSLSRRRIHPVGSPFLQQLFLVMPSTERLPNLTCSSFTYLTRENLFGQWTQVANNNACFKGILPGRRSLTRGRRGDCLPNRRSIVLRFQDSRADIFLRPRSRDAGFLRSWHPSWRQRVSPTHVHCKNSKQNYELQLAVHGHGLSRQRYVHSSNNGDPRLLQRRVSSTERAGRGLGSAARGDHRIYPGDGERPTGLGVVVLAWRGN</sequence>
<organism evidence="2 3">
    <name type="scientific">Penaeus vannamei</name>
    <name type="common">Whiteleg shrimp</name>
    <name type="synonym">Litopenaeus vannamei</name>
    <dbReference type="NCBI Taxonomy" id="6689"/>
    <lineage>
        <taxon>Eukaryota</taxon>
        <taxon>Metazoa</taxon>
        <taxon>Ecdysozoa</taxon>
        <taxon>Arthropoda</taxon>
        <taxon>Crustacea</taxon>
        <taxon>Multicrustacea</taxon>
        <taxon>Malacostraca</taxon>
        <taxon>Eumalacostraca</taxon>
        <taxon>Eucarida</taxon>
        <taxon>Decapoda</taxon>
        <taxon>Dendrobranchiata</taxon>
        <taxon>Penaeoidea</taxon>
        <taxon>Penaeidae</taxon>
        <taxon>Penaeus</taxon>
    </lineage>
</organism>
<dbReference type="EMBL" id="QCYY01000969">
    <property type="protein sequence ID" value="ROT81462.1"/>
    <property type="molecule type" value="Genomic_DNA"/>
</dbReference>
<feature type="region of interest" description="Disordered" evidence="1">
    <location>
        <begin position="359"/>
        <end position="384"/>
    </location>
</feature>
<dbReference type="STRING" id="6689.A0A3R7NA42"/>
<comment type="caution">
    <text evidence="2">The sequence shown here is derived from an EMBL/GenBank/DDBJ whole genome shotgun (WGS) entry which is preliminary data.</text>
</comment>
<reference evidence="2 3" key="1">
    <citation type="submission" date="2018-04" db="EMBL/GenBank/DDBJ databases">
        <authorList>
            <person name="Zhang X."/>
            <person name="Yuan J."/>
            <person name="Li F."/>
            <person name="Xiang J."/>
        </authorList>
    </citation>
    <scope>NUCLEOTIDE SEQUENCE [LARGE SCALE GENOMIC DNA]</scope>
    <source>
        <tissue evidence="2">Muscle</tissue>
    </source>
</reference>
<evidence type="ECO:0000313" key="2">
    <source>
        <dbReference type="EMBL" id="ROT81462.1"/>
    </source>
</evidence>
<reference evidence="2 3" key="2">
    <citation type="submission" date="2019-01" db="EMBL/GenBank/DDBJ databases">
        <title>The decoding of complex shrimp genome reveals the adaptation for benthos swimmer, frequently molting mechanism and breeding impact on genome.</title>
        <authorList>
            <person name="Sun Y."/>
            <person name="Gao Y."/>
            <person name="Yu Y."/>
        </authorList>
    </citation>
    <scope>NUCLEOTIDE SEQUENCE [LARGE SCALE GENOMIC DNA]</scope>
    <source>
        <tissue evidence="2">Muscle</tissue>
    </source>
</reference>
<feature type="compositionally biased region" description="Polar residues" evidence="1">
    <location>
        <begin position="97"/>
        <end position="121"/>
    </location>
</feature>
<dbReference type="Proteomes" id="UP000283509">
    <property type="component" value="Unassembled WGS sequence"/>
</dbReference>
<evidence type="ECO:0000256" key="1">
    <source>
        <dbReference type="SAM" id="MobiDB-lite"/>
    </source>
</evidence>
<keyword evidence="3" id="KW-1185">Reference proteome</keyword>
<feature type="compositionally biased region" description="Basic and acidic residues" evidence="1">
    <location>
        <begin position="374"/>
        <end position="384"/>
    </location>
</feature>
<name>A0A3R7NA42_PENVA</name>
<feature type="region of interest" description="Disordered" evidence="1">
    <location>
        <begin position="90"/>
        <end position="199"/>
    </location>
</feature>
<evidence type="ECO:0000313" key="3">
    <source>
        <dbReference type="Proteomes" id="UP000283509"/>
    </source>
</evidence>
<feature type="compositionally biased region" description="Polar residues" evidence="1">
    <location>
        <begin position="161"/>
        <end position="177"/>
    </location>
</feature>
<protein>
    <submittedName>
        <fullName evidence="2">Putative pleckstrin-likey domain-containing family G member 5 isoform X5</fullName>
    </submittedName>
</protein>